<dbReference type="EMBL" id="LXEU01000073">
    <property type="protein sequence ID" value="OAT48775.1"/>
    <property type="molecule type" value="Genomic_DNA"/>
</dbReference>
<dbReference type="GO" id="GO:0006355">
    <property type="term" value="P:regulation of DNA-templated transcription"/>
    <property type="evidence" value="ECO:0007669"/>
    <property type="project" value="UniProtKB-ARBA"/>
</dbReference>
<protein>
    <submittedName>
        <fullName evidence="2">Uncharacterized protein</fullName>
    </submittedName>
</protein>
<comment type="caution">
    <text evidence="2">The sequence shown here is derived from an EMBL/GenBank/DDBJ whole genome shotgun (WGS) entry which is preliminary data.</text>
</comment>
<keyword evidence="3" id="KW-1185">Reference proteome</keyword>
<proteinExistence type="predicted"/>
<gene>
    <name evidence="2" type="ORF">M989_03660</name>
</gene>
<dbReference type="PATRIC" id="fig|1354264.4.peg.3799"/>
<feature type="compositionally biased region" description="Acidic residues" evidence="1">
    <location>
        <begin position="161"/>
        <end position="179"/>
    </location>
</feature>
<dbReference type="RefSeq" id="WP_045330366.1">
    <property type="nucleotide sequence ID" value="NZ_LXEU01000073.1"/>
</dbReference>
<name>A0A1B7JLJ5_9ENTR</name>
<dbReference type="CDD" id="cd00090">
    <property type="entry name" value="HTH_ARSR"/>
    <property type="match status" value="1"/>
</dbReference>
<dbReference type="AlphaFoldDB" id="A0A1B7JLJ5"/>
<reference evidence="2 3" key="1">
    <citation type="submission" date="2016-04" db="EMBL/GenBank/DDBJ databases">
        <title>ATOL: Assembling a taxonomically balanced genome-scale reconstruction of the evolutionary history of the Enterobacteriaceae.</title>
        <authorList>
            <person name="Plunkett G.III."/>
            <person name="Neeno-Eckwall E.C."/>
            <person name="Glasner J.D."/>
            <person name="Perna N.T."/>
        </authorList>
    </citation>
    <scope>NUCLEOTIDE SEQUENCE [LARGE SCALE GENOMIC DNA]</scope>
    <source>
        <strain evidence="2 3">ATCC 51603</strain>
    </source>
</reference>
<dbReference type="Proteomes" id="UP000078386">
    <property type="component" value="Unassembled WGS sequence"/>
</dbReference>
<evidence type="ECO:0000313" key="3">
    <source>
        <dbReference type="Proteomes" id="UP000078386"/>
    </source>
</evidence>
<sequence length="277" mass="31433">MAKNNFIDGEVYKYASIEEALLSATRITNLKTGESVKLIGNDKLSYMILRKRFHLFTDQSTDNKYYTTGKHYDTIESIAEAIGVSDVGTVSSAIGRMEAAGLLTKKRFGKTYEWTVVDLTPELFLLERNTGTAKKPVWVDCLKHPVFGNAKESAPAVQPEEQSDDPMCDLDEAPEEEAPAPEKVKPAPKPKPTKKPAARKAPSKQQTVSPFEFKTPRDENRDWWYLERYNDADQFTGFNDFDLPYLAMFESQGKLINQHSIQYLKTKRGAYERSQQT</sequence>
<dbReference type="InterPro" id="IPR011991">
    <property type="entry name" value="ArsR-like_HTH"/>
</dbReference>
<organism evidence="2 3">
    <name type="scientific">Kluyvera georgiana ATCC 51603</name>
    <dbReference type="NCBI Taxonomy" id="1354264"/>
    <lineage>
        <taxon>Bacteria</taxon>
        <taxon>Pseudomonadati</taxon>
        <taxon>Pseudomonadota</taxon>
        <taxon>Gammaproteobacteria</taxon>
        <taxon>Enterobacterales</taxon>
        <taxon>Enterobacteriaceae</taxon>
        <taxon>Kluyvera</taxon>
    </lineage>
</organism>
<evidence type="ECO:0000313" key="2">
    <source>
        <dbReference type="EMBL" id="OAT48775.1"/>
    </source>
</evidence>
<accession>A0A1B7JLJ5</accession>
<feature type="region of interest" description="Disordered" evidence="1">
    <location>
        <begin position="151"/>
        <end position="213"/>
    </location>
</feature>
<feature type="compositionally biased region" description="Basic residues" evidence="1">
    <location>
        <begin position="186"/>
        <end position="202"/>
    </location>
</feature>
<evidence type="ECO:0000256" key="1">
    <source>
        <dbReference type="SAM" id="MobiDB-lite"/>
    </source>
</evidence>